<accession>A0A381SA87</accession>
<sequence length="52" mass="6040">MSTRVLLVNGDLYGTPGVNRTRDTRFRKPLLYPLSYRGMLTILSLELVDWQL</sequence>
<protein>
    <submittedName>
        <fullName evidence="1">Uncharacterized protein</fullName>
    </submittedName>
</protein>
<dbReference type="EMBL" id="UINC01002860">
    <property type="protein sequence ID" value="SVA01015.1"/>
    <property type="molecule type" value="Genomic_DNA"/>
</dbReference>
<evidence type="ECO:0000313" key="1">
    <source>
        <dbReference type="EMBL" id="SVA01015.1"/>
    </source>
</evidence>
<name>A0A381SA87_9ZZZZ</name>
<dbReference type="AlphaFoldDB" id="A0A381SA87"/>
<gene>
    <name evidence="1" type="ORF">METZ01_LOCUS53869</name>
</gene>
<reference evidence="1" key="1">
    <citation type="submission" date="2018-05" db="EMBL/GenBank/DDBJ databases">
        <authorList>
            <person name="Lanie J.A."/>
            <person name="Ng W.-L."/>
            <person name="Kazmierczak K.M."/>
            <person name="Andrzejewski T.M."/>
            <person name="Davidsen T.M."/>
            <person name="Wayne K.J."/>
            <person name="Tettelin H."/>
            <person name="Glass J.I."/>
            <person name="Rusch D."/>
            <person name="Podicherti R."/>
            <person name="Tsui H.-C.T."/>
            <person name="Winkler M.E."/>
        </authorList>
    </citation>
    <scope>NUCLEOTIDE SEQUENCE</scope>
</reference>
<organism evidence="1">
    <name type="scientific">marine metagenome</name>
    <dbReference type="NCBI Taxonomy" id="408172"/>
    <lineage>
        <taxon>unclassified sequences</taxon>
        <taxon>metagenomes</taxon>
        <taxon>ecological metagenomes</taxon>
    </lineage>
</organism>
<dbReference type="AntiFam" id="ANF00012">
    <property type="entry name" value="tRNA translation"/>
</dbReference>
<proteinExistence type="predicted"/>